<evidence type="ECO:0000313" key="5">
    <source>
        <dbReference type="EMBL" id="REE97692.1"/>
    </source>
</evidence>
<organism evidence="5 6">
    <name type="scientific">Thermomonospora umbrina</name>
    <dbReference type="NCBI Taxonomy" id="111806"/>
    <lineage>
        <taxon>Bacteria</taxon>
        <taxon>Bacillati</taxon>
        <taxon>Actinomycetota</taxon>
        <taxon>Actinomycetes</taxon>
        <taxon>Streptosporangiales</taxon>
        <taxon>Thermomonosporaceae</taxon>
        <taxon>Thermomonospora</taxon>
    </lineage>
</organism>
<dbReference type="RefSeq" id="WP_116023152.1">
    <property type="nucleotide sequence ID" value="NZ_QTTT01000001.1"/>
</dbReference>
<protein>
    <submittedName>
        <fullName evidence="5">PucR-like helix-turn-helix protein</fullName>
    </submittedName>
</protein>
<dbReference type="OrthoDB" id="3196285at2"/>
<evidence type="ECO:0000256" key="1">
    <source>
        <dbReference type="ARBA" id="ARBA00006754"/>
    </source>
</evidence>
<dbReference type="InterPro" id="IPR051448">
    <property type="entry name" value="CdaR-like_regulators"/>
</dbReference>
<dbReference type="InterPro" id="IPR025736">
    <property type="entry name" value="PucR_C-HTH_dom"/>
</dbReference>
<evidence type="ECO:0000313" key="6">
    <source>
        <dbReference type="Proteomes" id="UP000256661"/>
    </source>
</evidence>
<dbReference type="InterPro" id="IPR041522">
    <property type="entry name" value="CdaR_GGDEF"/>
</dbReference>
<dbReference type="EMBL" id="QTTT01000001">
    <property type="protein sequence ID" value="REE97692.1"/>
    <property type="molecule type" value="Genomic_DNA"/>
</dbReference>
<evidence type="ECO:0000259" key="3">
    <source>
        <dbReference type="Pfam" id="PF14361"/>
    </source>
</evidence>
<dbReference type="InterPro" id="IPR042070">
    <property type="entry name" value="PucR_C-HTH_sf"/>
</dbReference>
<dbReference type="Proteomes" id="UP000256661">
    <property type="component" value="Unassembled WGS sequence"/>
</dbReference>
<dbReference type="AlphaFoldDB" id="A0A3D9SP03"/>
<dbReference type="PANTHER" id="PTHR33744:SF1">
    <property type="entry name" value="DNA-BINDING TRANSCRIPTIONAL ACTIVATOR ADER"/>
    <property type="match status" value="1"/>
</dbReference>
<dbReference type="PANTHER" id="PTHR33744">
    <property type="entry name" value="CARBOHYDRATE DIACID REGULATOR"/>
    <property type="match status" value="1"/>
</dbReference>
<evidence type="ECO:0000259" key="4">
    <source>
        <dbReference type="Pfam" id="PF17853"/>
    </source>
</evidence>
<dbReference type="InterPro" id="IPR025751">
    <property type="entry name" value="RsbRD_N_dom"/>
</dbReference>
<name>A0A3D9SP03_9ACTN</name>
<dbReference type="Pfam" id="PF13556">
    <property type="entry name" value="HTH_30"/>
    <property type="match status" value="1"/>
</dbReference>
<dbReference type="Gene3D" id="1.10.10.2840">
    <property type="entry name" value="PucR C-terminal helix-turn-helix domain"/>
    <property type="match status" value="1"/>
</dbReference>
<dbReference type="Pfam" id="PF17853">
    <property type="entry name" value="GGDEF_2"/>
    <property type="match status" value="1"/>
</dbReference>
<feature type="domain" description="RsbT co-antagonist protein RsbRD N-terminal" evidence="3">
    <location>
        <begin position="36"/>
        <end position="173"/>
    </location>
</feature>
<keyword evidence="6" id="KW-1185">Reference proteome</keyword>
<dbReference type="Pfam" id="PF14361">
    <property type="entry name" value="RsbRD_N"/>
    <property type="match status" value="1"/>
</dbReference>
<feature type="domain" description="CdaR GGDEF-like" evidence="4">
    <location>
        <begin position="187"/>
        <end position="293"/>
    </location>
</feature>
<evidence type="ECO:0000259" key="2">
    <source>
        <dbReference type="Pfam" id="PF13556"/>
    </source>
</evidence>
<comment type="caution">
    <text evidence="5">The sequence shown here is derived from an EMBL/GenBank/DDBJ whole genome shotgun (WGS) entry which is preliminary data.</text>
</comment>
<feature type="domain" description="PucR C-terminal helix-turn-helix" evidence="2">
    <location>
        <begin position="343"/>
        <end position="400"/>
    </location>
</feature>
<reference evidence="5 6" key="1">
    <citation type="submission" date="2018-08" db="EMBL/GenBank/DDBJ databases">
        <title>Sequencing the genomes of 1000 actinobacteria strains.</title>
        <authorList>
            <person name="Klenk H.-P."/>
        </authorList>
    </citation>
    <scope>NUCLEOTIDE SEQUENCE [LARGE SCALE GENOMIC DNA]</scope>
    <source>
        <strain evidence="5 6">DSM 43927</strain>
    </source>
</reference>
<comment type="similarity">
    <text evidence="1">Belongs to the CdaR family.</text>
</comment>
<sequence length="411" mass="45139">MGVLTTATVDAAVGTTGKVDRAIIQRAVRRLAERLPHLTDRLVEEILAGESHERSTEVRADLWEMCHVGLAHGVEAILHPDRGRPDLRWAAQLGRRRAEQGLPLDQLLRSYRLAGAVFWENLVEIVSEEDPAHVPMLVRNATQTWLTIDQQSTAAAEAYHRTEYDLQRRGEERVQAVVDALLEGRGTDPGLLPTATRLLGLPAHGRYAVVVVDQGDVLDGRSFHRPGDGDGLRFIWRLRADTQVAVVSLGSADLTHLIEVLRPRVHGHAGVSPVVESLTDLGKARWLAGLALRTCRAAGVEIARLDRRLPDALVASQPELADRLGQGVLGPFSEVNAAFRDVLVETLTTWLDCDGSASRAASRLYCHHNTVLNRLRRVEQLTGRSLNKPRDLVEVVLALSALKLADETPSP</sequence>
<accession>A0A3D9SP03</accession>
<proteinExistence type="inferred from homology"/>
<gene>
    <name evidence="5" type="ORF">DFJ69_3166</name>
</gene>